<dbReference type="InterPro" id="IPR028081">
    <property type="entry name" value="Leu-bd"/>
</dbReference>
<organism evidence="5 6">
    <name type="scientific">Fodinibius sediminis</name>
    <dbReference type="NCBI Taxonomy" id="1214077"/>
    <lineage>
        <taxon>Bacteria</taxon>
        <taxon>Pseudomonadati</taxon>
        <taxon>Balneolota</taxon>
        <taxon>Balneolia</taxon>
        <taxon>Balneolales</taxon>
        <taxon>Balneolaceae</taxon>
        <taxon>Fodinibius</taxon>
    </lineage>
</organism>
<dbReference type="OrthoDB" id="1490175at2"/>
<dbReference type="Proteomes" id="UP000317593">
    <property type="component" value="Unassembled WGS sequence"/>
</dbReference>
<reference evidence="5 6" key="1">
    <citation type="submission" date="2017-05" db="EMBL/GenBank/DDBJ databases">
        <authorList>
            <person name="Varghese N."/>
            <person name="Submissions S."/>
        </authorList>
    </citation>
    <scope>NUCLEOTIDE SEQUENCE [LARGE SCALE GENOMIC DNA]</scope>
    <source>
        <strain evidence="5 6">DSM 21194</strain>
    </source>
</reference>
<gene>
    <name evidence="5" type="ORF">SAMN06265218_10274</name>
</gene>
<evidence type="ECO:0000259" key="4">
    <source>
        <dbReference type="Pfam" id="PF13458"/>
    </source>
</evidence>
<dbReference type="PANTHER" id="PTHR30483:SF6">
    <property type="entry name" value="PERIPLASMIC BINDING PROTEIN OF ABC TRANSPORTER FOR NATURAL AMINO ACIDS"/>
    <property type="match status" value="1"/>
</dbReference>
<keyword evidence="3" id="KW-0812">Transmembrane</keyword>
<evidence type="ECO:0000313" key="6">
    <source>
        <dbReference type="Proteomes" id="UP000317593"/>
    </source>
</evidence>
<dbReference type="InterPro" id="IPR051010">
    <property type="entry name" value="BCAA_transport"/>
</dbReference>
<feature type="transmembrane region" description="Helical" evidence="3">
    <location>
        <begin position="12"/>
        <end position="33"/>
    </location>
</feature>
<keyword evidence="3" id="KW-1133">Transmembrane helix</keyword>
<dbReference type="PANTHER" id="PTHR30483">
    <property type="entry name" value="LEUCINE-SPECIFIC-BINDING PROTEIN"/>
    <property type="match status" value="1"/>
</dbReference>
<keyword evidence="2" id="KW-0732">Signal</keyword>
<accession>A0A521B105</accession>
<keyword evidence="3" id="KW-0472">Membrane</keyword>
<dbReference type="SUPFAM" id="SSF53822">
    <property type="entry name" value="Periplasmic binding protein-like I"/>
    <property type="match status" value="1"/>
</dbReference>
<proteinExistence type="inferred from homology"/>
<dbReference type="Pfam" id="PF13458">
    <property type="entry name" value="Peripla_BP_6"/>
    <property type="match status" value="1"/>
</dbReference>
<dbReference type="SUPFAM" id="SSF48452">
    <property type="entry name" value="TPR-like"/>
    <property type="match status" value="1"/>
</dbReference>
<dbReference type="InterPro" id="IPR011990">
    <property type="entry name" value="TPR-like_helical_dom_sf"/>
</dbReference>
<keyword evidence="6" id="KW-1185">Reference proteome</keyword>
<evidence type="ECO:0000256" key="2">
    <source>
        <dbReference type="ARBA" id="ARBA00022729"/>
    </source>
</evidence>
<feature type="domain" description="Leucine-binding protein" evidence="4">
    <location>
        <begin position="255"/>
        <end position="578"/>
    </location>
</feature>
<dbReference type="AlphaFoldDB" id="A0A521B105"/>
<evidence type="ECO:0000256" key="3">
    <source>
        <dbReference type="SAM" id="Phobius"/>
    </source>
</evidence>
<comment type="similarity">
    <text evidence="1">Belongs to the leucine-binding protein family.</text>
</comment>
<dbReference type="Gene3D" id="3.40.50.2300">
    <property type="match status" value="2"/>
</dbReference>
<dbReference type="EMBL" id="FXTH01000002">
    <property type="protein sequence ID" value="SMO40784.1"/>
    <property type="molecule type" value="Genomic_DNA"/>
</dbReference>
<evidence type="ECO:0000256" key="1">
    <source>
        <dbReference type="ARBA" id="ARBA00010062"/>
    </source>
</evidence>
<dbReference type="InterPro" id="IPR028082">
    <property type="entry name" value="Peripla_BP_I"/>
</dbReference>
<name>A0A521B105_9BACT</name>
<evidence type="ECO:0000313" key="5">
    <source>
        <dbReference type="EMBL" id="SMO40784.1"/>
    </source>
</evidence>
<dbReference type="Gene3D" id="1.25.40.10">
    <property type="entry name" value="Tetratricopeptide repeat domain"/>
    <property type="match status" value="1"/>
</dbReference>
<protein>
    <submittedName>
        <fullName evidence="5">ABC-type branched-chain amino acid transport system, substrate-binding protein</fullName>
    </submittedName>
</protein>
<sequence length="592" mass="65689">MSESSNRDHMRSLTLYLAQPFLYALTILLFSGFSPDQSIHAQSFERGVTLYQQGEYAQAAALFDQIHSDRGLLFAGKAYLGLKDYATAKSRLLNISDASTPRIATEANYTLSLVHFKQKDFGEALNRLFVLASQEINPEIASESQKLYRDLLNYLTFDQRREILDNAESDTVKYDLVSTSLGRVEREEAQILFTSLRNATDEVSSDQLEKISSIISDKARYRDLQADTALEAPEGLTYNIGIALPAYSPEKNEYPVAQGLYLGYALAVEQFNKQHDIKAGLTYHNTGIESDSAQQALEVLSSTGVEAVIGPLFSERAKSMAAVSAQHRTPILAPLANSESIAEKGGYFFQVNPTFSTHGQNMARYAVQALNLDRVAVIAERGTLGEISARAFREEMEQLDAEVPYFFSEELGSRGYGLSQYTRYFSEDRPAMADSPVSAVYAPFTGDSAPALMDLLLGQLNSLESNVTVLGSQEWANANFSSGKIGNRPVYFTESFYSRPGSTRIQEFESAFRDRFAKTPNRFAMIGYDTAMFLLQTLDRVVNPALLKKGLAEQPAYNGLVTNIHFDGTNINQRLMLFKITDTGSHLISESL</sequence>